<keyword evidence="1" id="KW-0472">Membrane</keyword>
<feature type="transmembrane region" description="Helical" evidence="1">
    <location>
        <begin position="110"/>
        <end position="133"/>
    </location>
</feature>
<accession>A0A6C0HQE0</accession>
<protein>
    <submittedName>
        <fullName evidence="2">Uncharacterized protein</fullName>
    </submittedName>
</protein>
<sequence length="139" mass="15411">MTTRRMPRAHVRDQEEESVEDNVRDDDFLAGENKFKAAFNVAKPYLVAVNSIAGLYILWMVLHFVSANLYVYYCAHMSVFGFLMSPVLASAPHCRAIRWVLNSGAQSIDAMWIVLGTWVCSKLALIGGSSIAAPATQVE</sequence>
<evidence type="ECO:0000256" key="1">
    <source>
        <dbReference type="SAM" id="Phobius"/>
    </source>
</evidence>
<dbReference type="AlphaFoldDB" id="A0A6C0HQE0"/>
<evidence type="ECO:0000313" key="2">
    <source>
        <dbReference type="EMBL" id="QHT82567.1"/>
    </source>
</evidence>
<dbReference type="EMBL" id="MN740002">
    <property type="protein sequence ID" value="QHT82567.1"/>
    <property type="molecule type" value="Genomic_DNA"/>
</dbReference>
<name>A0A6C0HQE0_9ZZZZ</name>
<feature type="transmembrane region" description="Helical" evidence="1">
    <location>
        <begin position="70"/>
        <end position="89"/>
    </location>
</feature>
<keyword evidence="1" id="KW-1133">Transmembrane helix</keyword>
<proteinExistence type="predicted"/>
<organism evidence="2">
    <name type="scientific">viral metagenome</name>
    <dbReference type="NCBI Taxonomy" id="1070528"/>
    <lineage>
        <taxon>unclassified sequences</taxon>
        <taxon>metagenomes</taxon>
        <taxon>organismal metagenomes</taxon>
    </lineage>
</organism>
<reference evidence="2" key="1">
    <citation type="journal article" date="2020" name="Nature">
        <title>Giant virus diversity and host interactions through global metagenomics.</title>
        <authorList>
            <person name="Schulz F."/>
            <person name="Roux S."/>
            <person name="Paez-Espino D."/>
            <person name="Jungbluth S."/>
            <person name="Walsh D.A."/>
            <person name="Denef V.J."/>
            <person name="McMahon K.D."/>
            <person name="Konstantinidis K.T."/>
            <person name="Eloe-Fadrosh E.A."/>
            <person name="Kyrpides N.C."/>
            <person name="Woyke T."/>
        </authorList>
    </citation>
    <scope>NUCLEOTIDE SEQUENCE</scope>
    <source>
        <strain evidence="2">GVMAG-M-3300023184-165</strain>
    </source>
</reference>
<feature type="transmembrane region" description="Helical" evidence="1">
    <location>
        <begin position="44"/>
        <end position="64"/>
    </location>
</feature>
<keyword evidence="1" id="KW-0812">Transmembrane</keyword>